<dbReference type="CDD" id="cd14265">
    <property type="entry name" value="UDPK_IM_like"/>
    <property type="match status" value="1"/>
</dbReference>
<keyword evidence="14" id="KW-1208">Phospholipid metabolism</keyword>
<keyword evidence="11" id="KW-0443">Lipid metabolism</keyword>
<dbReference type="GO" id="GO:0016301">
    <property type="term" value="F:kinase activity"/>
    <property type="evidence" value="ECO:0007669"/>
    <property type="project" value="UniProtKB-KW"/>
</dbReference>
<feature type="transmembrane region" description="Helical" evidence="15">
    <location>
        <begin position="89"/>
        <end position="111"/>
    </location>
</feature>
<evidence type="ECO:0000256" key="12">
    <source>
        <dbReference type="ARBA" id="ARBA00023136"/>
    </source>
</evidence>
<keyword evidence="4" id="KW-0444">Lipid biosynthesis</keyword>
<evidence type="ECO:0000256" key="14">
    <source>
        <dbReference type="ARBA" id="ARBA00023264"/>
    </source>
</evidence>
<feature type="transmembrane region" description="Helical" evidence="15">
    <location>
        <begin position="49"/>
        <end position="69"/>
    </location>
</feature>
<keyword evidence="7" id="KW-0547">Nucleotide-binding</keyword>
<comment type="subcellular location">
    <subcellularLocation>
        <location evidence="1">Cell membrane</location>
        <topology evidence="1">Multi-pass membrane protein</topology>
    </subcellularLocation>
</comment>
<dbReference type="RefSeq" id="WP_254155449.1">
    <property type="nucleotide sequence ID" value="NZ_JAHESD010000057.1"/>
</dbReference>
<evidence type="ECO:0000256" key="8">
    <source>
        <dbReference type="ARBA" id="ARBA00022777"/>
    </source>
</evidence>
<comment type="caution">
    <text evidence="16">The sequence shown here is derived from an EMBL/GenBank/DDBJ whole genome shotgun (WGS) entry which is preliminary data.</text>
</comment>
<sequence length="117" mass="12904">MIKFIRSFSYAVNGIKASLHKQVNLKVQLVTAACIIATGFYFRITSVEWCIVLLTIALVLCLEMVNTAIESLVNLVTTEWKPLAGKVKDIAAGAVLVASVFAIFIGFIIFFKYLSLK</sequence>
<reference evidence="16 17" key="1">
    <citation type="submission" date="2021-05" db="EMBL/GenBank/DDBJ databases">
        <title>A Polyphasic approach of four new species of the genus Ohtaekwangia: Ohtaekwangia histidinii sp. nov., Ohtaekwangia cretensis sp. nov., Ohtaekwangia indiensis sp. nov., Ohtaekwangia reichenbachii sp. nov. from diverse environment.</title>
        <authorList>
            <person name="Octaviana S."/>
        </authorList>
    </citation>
    <scope>NUCLEOTIDE SEQUENCE [LARGE SCALE GENOMIC DNA]</scope>
    <source>
        <strain evidence="16 17">PWU20</strain>
    </source>
</reference>
<keyword evidence="9" id="KW-0067">ATP-binding</keyword>
<keyword evidence="10 15" id="KW-1133">Transmembrane helix</keyword>
<keyword evidence="17" id="KW-1185">Reference proteome</keyword>
<organism evidence="16 17">
    <name type="scientific">Chryseosolibacter indicus</name>
    <dbReference type="NCBI Taxonomy" id="2782351"/>
    <lineage>
        <taxon>Bacteria</taxon>
        <taxon>Pseudomonadati</taxon>
        <taxon>Bacteroidota</taxon>
        <taxon>Cytophagia</taxon>
        <taxon>Cytophagales</taxon>
        <taxon>Chryseotaleaceae</taxon>
        <taxon>Chryseosolibacter</taxon>
    </lineage>
</organism>
<keyword evidence="8 16" id="KW-0418">Kinase</keyword>
<evidence type="ECO:0000256" key="1">
    <source>
        <dbReference type="ARBA" id="ARBA00004651"/>
    </source>
</evidence>
<evidence type="ECO:0000256" key="10">
    <source>
        <dbReference type="ARBA" id="ARBA00022989"/>
    </source>
</evidence>
<dbReference type="InterPro" id="IPR036945">
    <property type="entry name" value="DAGK_sf"/>
</dbReference>
<name>A0ABS5VVQ3_9BACT</name>
<dbReference type="Pfam" id="PF01219">
    <property type="entry name" value="DAGK_prokar"/>
    <property type="match status" value="1"/>
</dbReference>
<keyword evidence="3" id="KW-1003">Cell membrane</keyword>
<accession>A0ABS5VVQ3</accession>
<comment type="similarity">
    <text evidence="2">Belongs to the bacterial diacylglycerol kinase family.</text>
</comment>
<evidence type="ECO:0000256" key="9">
    <source>
        <dbReference type="ARBA" id="ARBA00022840"/>
    </source>
</evidence>
<evidence type="ECO:0000313" key="17">
    <source>
        <dbReference type="Proteomes" id="UP000772618"/>
    </source>
</evidence>
<keyword evidence="5" id="KW-0808">Transferase</keyword>
<evidence type="ECO:0000256" key="13">
    <source>
        <dbReference type="ARBA" id="ARBA00023209"/>
    </source>
</evidence>
<evidence type="ECO:0000256" key="7">
    <source>
        <dbReference type="ARBA" id="ARBA00022741"/>
    </source>
</evidence>
<dbReference type="InterPro" id="IPR000829">
    <property type="entry name" value="DAGK"/>
</dbReference>
<evidence type="ECO:0000256" key="4">
    <source>
        <dbReference type="ARBA" id="ARBA00022516"/>
    </source>
</evidence>
<evidence type="ECO:0000313" key="16">
    <source>
        <dbReference type="EMBL" id="MBT1705504.1"/>
    </source>
</evidence>
<dbReference type="PANTHER" id="PTHR34299">
    <property type="entry name" value="DIACYLGLYCEROL KINASE"/>
    <property type="match status" value="1"/>
</dbReference>
<dbReference type="EMBL" id="JAHESD010000057">
    <property type="protein sequence ID" value="MBT1705504.1"/>
    <property type="molecule type" value="Genomic_DNA"/>
</dbReference>
<evidence type="ECO:0000256" key="5">
    <source>
        <dbReference type="ARBA" id="ARBA00022679"/>
    </source>
</evidence>
<dbReference type="InterPro" id="IPR033717">
    <property type="entry name" value="UDPK"/>
</dbReference>
<evidence type="ECO:0000256" key="2">
    <source>
        <dbReference type="ARBA" id="ARBA00005967"/>
    </source>
</evidence>
<dbReference type="PANTHER" id="PTHR34299:SF1">
    <property type="entry name" value="DIACYLGLYCEROL KINASE"/>
    <property type="match status" value="1"/>
</dbReference>
<evidence type="ECO:0000256" key="15">
    <source>
        <dbReference type="SAM" id="Phobius"/>
    </source>
</evidence>
<evidence type="ECO:0000256" key="11">
    <source>
        <dbReference type="ARBA" id="ARBA00023098"/>
    </source>
</evidence>
<keyword evidence="12 15" id="KW-0472">Membrane</keyword>
<evidence type="ECO:0000256" key="3">
    <source>
        <dbReference type="ARBA" id="ARBA00022475"/>
    </source>
</evidence>
<proteinExistence type="inferred from homology"/>
<dbReference type="Proteomes" id="UP000772618">
    <property type="component" value="Unassembled WGS sequence"/>
</dbReference>
<gene>
    <name evidence="16" type="ORF">KK060_19590</name>
</gene>
<protein>
    <submittedName>
        <fullName evidence="16">Diacylglycerol kinase family protein</fullName>
    </submittedName>
</protein>
<dbReference type="Gene3D" id="1.10.287.3610">
    <property type="match status" value="1"/>
</dbReference>
<keyword evidence="6 15" id="KW-0812">Transmembrane</keyword>
<keyword evidence="13" id="KW-0594">Phospholipid biosynthesis</keyword>
<evidence type="ECO:0000256" key="6">
    <source>
        <dbReference type="ARBA" id="ARBA00022692"/>
    </source>
</evidence>